<keyword evidence="3" id="KW-1185">Reference proteome</keyword>
<dbReference type="EMBL" id="OX395132">
    <property type="protein sequence ID" value="CAI5779049.1"/>
    <property type="molecule type" value="Genomic_DNA"/>
</dbReference>
<reference evidence="2" key="1">
    <citation type="submission" date="2022-12" db="EMBL/GenBank/DDBJ databases">
        <authorList>
            <person name="Alioto T."/>
            <person name="Alioto T."/>
            <person name="Gomez Garrido J."/>
        </authorList>
    </citation>
    <scope>NUCLEOTIDE SEQUENCE</scope>
</reference>
<organism evidence="2 3">
    <name type="scientific">Podarcis lilfordi</name>
    <name type="common">Lilford's wall lizard</name>
    <dbReference type="NCBI Taxonomy" id="74358"/>
    <lineage>
        <taxon>Eukaryota</taxon>
        <taxon>Metazoa</taxon>
        <taxon>Chordata</taxon>
        <taxon>Craniata</taxon>
        <taxon>Vertebrata</taxon>
        <taxon>Euteleostomi</taxon>
        <taxon>Lepidosauria</taxon>
        <taxon>Squamata</taxon>
        <taxon>Bifurcata</taxon>
        <taxon>Unidentata</taxon>
        <taxon>Episquamata</taxon>
        <taxon>Laterata</taxon>
        <taxon>Lacertibaenia</taxon>
        <taxon>Lacertidae</taxon>
        <taxon>Podarcis</taxon>
    </lineage>
</organism>
<dbReference type="AlphaFoldDB" id="A0AA35P8L2"/>
<proteinExistence type="predicted"/>
<gene>
    <name evidence="2" type="ORF">PODLI_1B037711</name>
</gene>
<name>A0AA35P8L2_9SAUR</name>
<accession>A0AA35P8L2</accession>
<feature type="region of interest" description="Disordered" evidence="1">
    <location>
        <begin position="50"/>
        <end position="75"/>
    </location>
</feature>
<sequence length="75" mass="8606">MSSDLMNTLDCHPQASEDLLALTVSRALQKSSECWPLLRVRRNPTETFQRQKLQTQPEQGHHCLRKSKQSHSMCG</sequence>
<dbReference type="Proteomes" id="UP001178461">
    <property type="component" value="Chromosome 7"/>
</dbReference>
<evidence type="ECO:0000256" key="1">
    <source>
        <dbReference type="SAM" id="MobiDB-lite"/>
    </source>
</evidence>
<evidence type="ECO:0000313" key="3">
    <source>
        <dbReference type="Proteomes" id="UP001178461"/>
    </source>
</evidence>
<protein>
    <submittedName>
        <fullName evidence="2">Uncharacterized protein</fullName>
    </submittedName>
</protein>
<evidence type="ECO:0000313" key="2">
    <source>
        <dbReference type="EMBL" id="CAI5779049.1"/>
    </source>
</evidence>